<proteinExistence type="predicted"/>
<sequence>MSTLEKATYDYVIDRVQLTFEDYRKKHPDLFRDPVIINFFKQESNRQLLLGFINGEYDKERALNESFRTFYFHIRFVAYVTSLLQFMSIDQMRRNQRYAARNVLIYDKPSSDESSMSIGEARSTYQTSLDSAHSNSSVLPLKEQLTDDRLESAYEKLTDKQKHVTTLYYGQGYHDHEIAAELQVSQQAVAKTRGNALKKMRTMLVGEGS</sequence>
<evidence type="ECO:0000259" key="1">
    <source>
        <dbReference type="Pfam" id="PF04545"/>
    </source>
</evidence>
<feature type="domain" description="RNA polymerase sigma-70 region 4" evidence="1">
    <location>
        <begin position="155"/>
        <end position="201"/>
    </location>
</feature>
<dbReference type="InterPro" id="IPR007630">
    <property type="entry name" value="RNA_pol_sigma70_r4"/>
</dbReference>
<accession>A0AAU8N778</accession>
<dbReference type="GO" id="GO:0003700">
    <property type="term" value="F:DNA-binding transcription factor activity"/>
    <property type="evidence" value="ECO:0007669"/>
    <property type="project" value="InterPro"/>
</dbReference>
<dbReference type="InterPro" id="IPR014284">
    <property type="entry name" value="RNA_pol_sigma-70_dom"/>
</dbReference>
<dbReference type="InterPro" id="IPR013324">
    <property type="entry name" value="RNA_pol_sigma_r3/r4-like"/>
</dbReference>
<protein>
    <submittedName>
        <fullName evidence="2">Sigma-70 family RNA polymerase sigma factor</fullName>
    </submittedName>
</protein>
<dbReference type="Pfam" id="PF04545">
    <property type="entry name" value="Sigma70_r4"/>
    <property type="match status" value="1"/>
</dbReference>
<dbReference type="AlphaFoldDB" id="A0AAU8N778"/>
<name>A0AAU8N778_9BACL</name>
<dbReference type="EMBL" id="CP159992">
    <property type="protein sequence ID" value="XCP93672.1"/>
    <property type="molecule type" value="Genomic_DNA"/>
</dbReference>
<dbReference type="Gene3D" id="1.20.140.160">
    <property type="match status" value="1"/>
</dbReference>
<dbReference type="RefSeq" id="WP_366290564.1">
    <property type="nucleotide sequence ID" value="NZ_CP159992.1"/>
</dbReference>
<dbReference type="CDD" id="cd06171">
    <property type="entry name" value="Sigma70_r4"/>
    <property type="match status" value="1"/>
</dbReference>
<organism evidence="2">
    <name type="scientific">Paenibacillus sp. AN1007</name>
    <dbReference type="NCBI Taxonomy" id="3151385"/>
    <lineage>
        <taxon>Bacteria</taxon>
        <taxon>Bacillati</taxon>
        <taxon>Bacillota</taxon>
        <taxon>Bacilli</taxon>
        <taxon>Bacillales</taxon>
        <taxon>Paenibacillaceae</taxon>
        <taxon>Paenibacillus</taxon>
    </lineage>
</organism>
<dbReference type="NCBIfam" id="TIGR02937">
    <property type="entry name" value="sigma70-ECF"/>
    <property type="match status" value="1"/>
</dbReference>
<dbReference type="SUPFAM" id="SSF88659">
    <property type="entry name" value="Sigma3 and sigma4 domains of RNA polymerase sigma factors"/>
    <property type="match status" value="1"/>
</dbReference>
<dbReference type="GO" id="GO:0006352">
    <property type="term" value="P:DNA-templated transcription initiation"/>
    <property type="evidence" value="ECO:0007669"/>
    <property type="project" value="InterPro"/>
</dbReference>
<gene>
    <name evidence="2" type="ORF">ABXS70_21060</name>
</gene>
<reference evidence="2" key="1">
    <citation type="submission" date="2024-05" db="EMBL/GenBank/DDBJ databases">
        <title>Draft genome assemblies of 36 bacteria isolated from hibernating arctic ground squirrels.</title>
        <authorList>
            <person name="McKee H."/>
            <person name="Mullen L."/>
            <person name="Drown D.M."/>
            <person name="Duddleston K.N."/>
        </authorList>
    </citation>
    <scope>NUCLEOTIDE SEQUENCE</scope>
    <source>
        <strain evidence="2">AN1007</strain>
    </source>
</reference>
<evidence type="ECO:0000313" key="2">
    <source>
        <dbReference type="EMBL" id="XCP93672.1"/>
    </source>
</evidence>